<evidence type="ECO:0000259" key="9">
    <source>
        <dbReference type="PROSITE" id="PS51194"/>
    </source>
</evidence>
<evidence type="ECO:0000256" key="6">
    <source>
        <dbReference type="ARBA" id="ARBA00044535"/>
    </source>
</evidence>
<dbReference type="InterPro" id="IPR036390">
    <property type="entry name" value="WH_DNA-bd_sf"/>
</dbReference>
<dbReference type="AlphaFoldDB" id="A0A7C3CC45"/>
<evidence type="ECO:0000313" key="10">
    <source>
        <dbReference type="EMBL" id="HFB55340.1"/>
    </source>
</evidence>
<evidence type="ECO:0000256" key="3">
    <source>
        <dbReference type="ARBA" id="ARBA00023235"/>
    </source>
</evidence>
<dbReference type="InterPro" id="IPR036388">
    <property type="entry name" value="WH-like_DNA-bd_sf"/>
</dbReference>
<dbReference type="SMART" id="SM00341">
    <property type="entry name" value="HRDC"/>
    <property type="match status" value="1"/>
</dbReference>
<keyword evidence="2" id="KW-0238">DNA-binding</keyword>
<proteinExistence type="inferred from homology"/>
<evidence type="ECO:0000256" key="5">
    <source>
        <dbReference type="ARBA" id="ARBA00034808"/>
    </source>
</evidence>
<dbReference type="GO" id="GO:0043590">
    <property type="term" value="C:bacterial nucleoid"/>
    <property type="evidence" value="ECO:0007669"/>
    <property type="project" value="TreeGrafter"/>
</dbReference>
<dbReference type="EC" id="5.6.2.4" evidence="5"/>
<comment type="caution">
    <text evidence="10">The sequence shown here is derived from an EMBL/GenBank/DDBJ whole genome shotgun (WGS) entry which is preliminary data.</text>
</comment>
<evidence type="ECO:0000256" key="7">
    <source>
        <dbReference type="ARBA" id="ARBA00044550"/>
    </source>
</evidence>
<sequence length="318" mass="35202">TVAFGMGIDKPDVRFVFHTDMPASMEAYYQEFGRAGRDGLPADAYMLYGLGDMRMRRMFIEQENGAEDAKRRAHKRLDALISYCEAPQCRRQTLLAYFDEDSAPCGNCDMCLNPVELKEATQEGRMALSAMARTGQRFGQAHIVDILVGANTQRMRDLGHDQLPTWGVGKHVDKNQWRSLLRQLVAAGFVHLDVAEYGGLSITPKGGLLLKGQETFSYRPALKAAAGSGRRRSKASADPSRELTPEQAQLFDRLRALRAGLAAQGNVPAYVVFADKSLRDMVEKMPQTLEGMLDVHGVGEAKLKRFGDAFLAEIQNAD</sequence>
<dbReference type="Pfam" id="PF00570">
    <property type="entry name" value="HRDC"/>
    <property type="match status" value="1"/>
</dbReference>
<dbReference type="SUPFAM" id="SSF52540">
    <property type="entry name" value="P-loop containing nucleoside triphosphate hydrolases"/>
    <property type="match status" value="1"/>
</dbReference>
<dbReference type="GO" id="GO:0043138">
    <property type="term" value="F:3'-5' DNA helicase activity"/>
    <property type="evidence" value="ECO:0007669"/>
    <property type="project" value="UniProtKB-EC"/>
</dbReference>
<comment type="similarity">
    <text evidence="1">Belongs to the helicase family. RecQ subfamily.</text>
</comment>
<gene>
    <name evidence="10" type="ORF">ENJ46_05395</name>
</gene>
<dbReference type="GO" id="GO:0006260">
    <property type="term" value="P:DNA replication"/>
    <property type="evidence" value="ECO:0007669"/>
    <property type="project" value="InterPro"/>
</dbReference>
<feature type="domain" description="HRDC" evidence="8">
    <location>
        <begin position="244"/>
        <end position="318"/>
    </location>
</feature>
<dbReference type="Proteomes" id="UP000886042">
    <property type="component" value="Unassembled WGS sequence"/>
</dbReference>
<dbReference type="EMBL" id="DRMN01000350">
    <property type="protein sequence ID" value="HFB55340.1"/>
    <property type="molecule type" value="Genomic_DNA"/>
</dbReference>
<dbReference type="GO" id="GO:0005737">
    <property type="term" value="C:cytoplasm"/>
    <property type="evidence" value="ECO:0007669"/>
    <property type="project" value="TreeGrafter"/>
</dbReference>
<dbReference type="Gene3D" id="3.40.50.300">
    <property type="entry name" value="P-loop containing nucleotide triphosphate hydrolases"/>
    <property type="match status" value="1"/>
</dbReference>
<dbReference type="InterPro" id="IPR044876">
    <property type="entry name" value="HRDC_dom_sf"/>
</dbReference>
<dbReference type="InterPro" id="IPR010997">
    <property type="entry name" value="HRDC-like_sf"/>
</dbReference>
<evidence type="ECO:0000256" key="2">
    <source>
        <dbReference type="ARBA" id="ARBA00023125"/>
    </source>
</evidence>
<dbReference type="Pfam" id="PF00271">
    <property type="entry name" value="Helicase_C"/>
    <property type="match status" value="1"/>
</dbReference>
<dbReference type="GO" id="GO:0000166">
    <property type="term" value="F:nucleotide binding"/>
    <property type="evidence" value="ECO:0007669"/>
    <property type="project" value="InterPro"/>
</dbReference>
<feature type="non-terminal residue" evidence="10">
    <location>
        <position position="1"/>
    </location>
</feature>
<keyword evidence="10" id="KW-0378">Hydrolase</keyword>
<dbReference type="SMART" id="SM00956">
    <property type="entry name" value="RQC"/>
    <property type="match status" value="1"/>
</dbReference>
<dbReference type="InterPro" id="IPR002121">
    <property type="entry name" value="HRDC_dom"/>
</dbReference>
<name>A0A7C3CC45_9PROT</name>
<dbReference type="Gene3D" id="1.10.10.10">
    <property type="entry name" value="Winged helix-like DNA-binding domain superfamily/Winged helix DNA-binding domain"/>
    <property type="match status" value="1"/>
</dbReference>
<evidence type="ECO:0000259" key="8">
    <source>
        <dbReference type="PROSITE" id="PS50967"/>
    </source>
</evidence>
<dbReference type="PROSITE" id="PS51194">
    <property type="entry name" value="HELICASE_CTER"/>
    <property type="match status" value="1"/>
</dbReference>
<dbReference type="PANTHER" id="PTHR13710">
    <property type="entry name" value="DNA HELICASE RECQ FAMILY MEMBER"/>
    <property type="match status" value="1"/>
</dbReference>
<dbReference type="PROSITE" id="PS50967">
    <property type="entry name" value="HRDC"/>
    <property type="match status" value="1"/>
</dbReference>
<dbReference type="GO" id="GO:0006281">
    <property type="term" value="P:DNA repair"/>
    <property type="evidence" value="ECO:0007669"/>
    <property type="project" value="InterPro"/>
</dbReference>
<dbReference type="InterPro" id="IPR032284">
    <property type="entry name" value="RecQ_Zn-bd"/>
</dbReference>
<keyword evidence="10" id="KW-0347">Helicase</keyword>
<keyword evidence="10" id="KW-0547">Nucleotide-binding</keyword>
<evidence type="ECO:0000256" key="4">
    <source>
        <dbReference type="ARBA" id="ARBA00034617"/>
    </source>
</evidence>
<keyword evidence="10" id="KW-0067">ATP-binding</keyword>
<comment type="catalytic activity">
    <reaction evidence="4">
        <text>Couples ATP hydrolysis with the unwinding of duplex DNA by translocating in the 3'-5' direction.</text>
        <dbReference type="EC" id="5.6.2.4"/>
    </reaction>
</comment>
<feature type="domain" description="Helicase C-terminal" evidence="9">
    <location>
        <begin position="1"/>
        <end position="78"/>
    </location>
</feature>
<organism evidence="10">
    <name type="scientific">Hellea balneolensis</name>
    <dbReference type="NCBI Taxonomy" id="287478"/>
    <lineage>
        <taxon>Bacteria</taxon>
        <taxon>Pseudomonadati</taxon>
        <taxon>Pseudomonadota</taxon>
        <taxon>Alphaproteobacteria</taxon>
        <taxon>Maricaulales</taxon>
        <taxon>Robiginitomaculaceae</taxon>
        <taxon>Hellea</taxon>
    </lineage>
</organism>
<dbReference type="PANTHER" id="PTHR13710:SF105">
    <property type="entry name" value="ATP-DEPENDENT DNA HELICASE Q1"/>
    <property type="match status" value="1"/>
</dbReference>
<dbReference type="Pfam" id="PF09382">
    <property type="entry name" value="RQC"/>
    <property type="match status" value="1"/>
</dbReference>
<dbReference type="GO" id="GO:0006310">
    <property type="term" value="P:DNA recombination"/>
    <property type="evidence" value="ECO:0007669"/>
    <property type="project" value="TreeGrafter"/>
</dbReference>
<accession>A0A7C3CC45</accession>
<dbReference type="Gene3D" id="1.10.150.80">
    <property type="entry name" value="HRDC domain"/>
    <property type="match status" value="1"/>
</dbReference>
<dbReference type="GO" id="GO:0003677">
    <property type="term" value="F:DNA binding"/>
    <property type="evidence" value="ECO:0007669"/>
    <property type="project" value="UniProtKB-KW"/>
</dbReference>
<dbReference type="InterPro" id="IPR027417">
    <property type="entry name" value="P-loop_NTPase"/>
</dbReference>
<protein>
    <recommendedName>
        <fullName evidence="6">ATP-dependent DNA helicase RecQ</fullName>
        <ecNumber evidence="5">5.6.2.4</ecNumber>
    </recommendedName>
    <alternativeName>
        <fullName evidence="7">DNA 3'-5' helicase RecQ</fullName>
    </alternativeName>
</protein>
<dbReference type="GO" id="GO:0030894">
    <property type="term" value="C:replisome"/>
    <property type="evidence" value="ECO:0007669"/>
    <property type="project" value="TreeGrafter"/>
</dbReference>
<reference evidence="10" key="1">
    <citation type="journal article" date="2020" name="mSystems">
        <title>Genome- and Community-Level Interaction Insights into Carbon Utilization and Element Cycling Functions of Hydrothermarchaeota in Hydrothermal Sediment.</title>
        <authorList>
            <person name="Zhou Z."/>
            <person name="Liu Y."/>
            <person name="Xu W."/>
            <person name="Pan J."/>
            <person name="Luo Z.H."/>
            <person name="Li M."/>
        </authorList>
    </citation>
    <scope>NUCLEOTIDE SEQUENCE [LARGE SCALE GENOMIC DNA]</scope>
    <source>
        <strain evidence="10">HyVt-489</strain>
    </source>
</reference>
<keyword evidence="3" id="KW-0413">Isomerase</keyword>
<dbReference type="Pfam" id="PF16124">
    <property type="entry name" value="RecQ_Zn_bind"/>
    <property type="match status" value="1"/>
</dbReference>
<evidence type="ECO:0000256" key="1">
    <source>
        <dbReference type="ARBA" id="ARBA00005446"/>
    </source>
</evidence>
<dbReference type="InterPro" id="IPR018982">
    <property type="entry name" value="RQC_domain"/>
</dbReference>
<dbReference type="SUPFAM" id="SSF47819">
    <property type="entry name" value="HRDC-like"/>
    <property type="match status" value="1"/>
</dbReference>
<dbReference type="GO" id="GO:0009378">
    <property type="term" value="F:four-way junction helicase activity"/>
    <property type="evidence" value="ECO:0007669"/>
    <property type="project" value="TreeGrafter"/>
</dbReference>
<dbReference type="InterPro" id="IPR001650">
    <property type="entry name" value="Helicase_C-like"/>
</dbReference>
<dbReference type="SUPFAM" id="SSF46785">
    <property type="entry name" value="Winged helix' DNA-binding domain"/>
    <property type="match status" value="1"/>
</dbReference>